<evidence type="ECO:0000313" key="2">
    <source>
        <dbReference type="Proteomes" id="UP000008983"/>
    </source>
</evidence>
<dbReference type="eggNOG" id="ENOG502RIS3">
    <property type="taxonomic scope" value="Eukaryota"/>
</dbReference>
<dbReference type="EMBL" id="GL983081">
    <property type="protein sequence ID" value="EGR34550.1"/>
    <property type="molecule type" value="Genomic_DNA"/>
</dbReference>
<evidence type="ECO:0000313" key="1">
    <source>
        <dbReference type="EMBL" id="EGR34550.1"/>
    </source>
</evidence>
<feature type="non-terminal residue" evidence="1">
    <location>
        <position position="1"/>
    </location>
</feature>
<sequence length="169" mass="19817">ADRTQEINTPLSQQILIEVKKFCELHNWDENSMTFQLPLQSTNIKNHISDKSFDFLKDKLVLEEDKNQISKMSKNLAELVNAADYLVFKKLYTTLVVVLLTPLHVEPTQQGIDQFFQKWGYQQEDIDGDNLTQVVEENQNLFEKIVEVYKQDIDIIEQFQGVTDDWYLS</sequence>
<organism evidence="1 2">
    <name type="scientific">Ichthyophthirius multifiliis</name>
    <name type="common">White spot disease agent</name>
    <name type="synonym">Ich</name>
    <dbReference type="NCBI Taxonomy" id="5932"/>
    <lineage>
        <taxon>Eukaryota</taxon>
        <taxon>Sar</taxon>
        <taxon>Alveolata</taxon>
        <taxon>Ciliophora</taxon>
        <taxon>Intramacronucleata</taxon>
        <taxon>Oligohymenophorea</taxon>
        <taxon>Hymenostomatida</taxon>
        <taxon>Ophryoglenina</taxon>
        <taxon>Ichthyophthirius</taxon>
    </lineage>
</organism>
<dbReference type="AlphaFoldDB" id="G0QJQ2"/>
<gene>
    <name evidence="1" type="ORF">IMG5_007620</name>
</gene>
<dbReference type="OMA" id="EFDAKIC"/>
<dbReference type="GeneID" id="14910745"/>
<name>G0QJQ2_ICHMU</name>
<reference evidence="1 2" key="1">
    <citation type="submission" date="2011-07" db="EMBL/GenBank/DDBJ databases">
        <authorList>
            <person name="Coyne R."/>
            <person name="Brami D."/>
            <person name="Johnson J."/>
            <person name="Hostetler J."/>
            <person name="Hannick L."/>
            <person name="Clark T."/>
            <person name="Cassidy-Hanley D."/>
            <person name="Inman J."/>
        </authorList>
    </citation>
    <scope>NUCLEOTIDE SEQUENCE [LARGE SCALE GENOMIC DNA]</scope>
    <source>
        <strain evidence="1 2">G5</strain>
    </source>
</reference>
<dbReference type="InParanoid" id="G0QJQ2"/>
<protein>
    <submittedName>
        <fullName evidence="1">Uncharacterized protein</fullName>
    </submittedName>
</protein>
<dbReference type="Proteomes" id="UP000008983">
    <property type="component" value="Unassembled WGS sequence"/>
</dbReference>
<dbReference type="RefSeq" id="XP_004039854.1">
    <property type="nucleotide sequence ID" value="XM_004039806.1"/>
</dbReference>
<accession>G0QJQ2</accession>
<proteinExistence type="predicted"/>
<keyword evidence="2" id="KW-1185">Reference proteome</keyword>